<keyword evidence="3 7" id="KW-0812">Transmembrane</keyword>
<dbReference type="STRING" id="1048340.SAMN05444487_106131"/>
<gene>
    <name evidence="8" type="ORF">SAMN05444487_106131</name>
</gene>
<evidence type="ECO:0000256" key="7">
    <source>
        <dbReference type="SAM" id="Phobius"/>
    </source>
</evidence>
<feature type="transmembrane region" description="Helical" evidence="7">
    <location>
        <begin position="244"/>
        <end position="267"/>
    </location>
</feature>
<feature type="transmembrane region" description="Helical" evidence="7">
    <location>
        <begin position="163"/>
        <end position="181"/>
    </location>
</feature>
<keyword evidence="4 7" id="KW-1133">Transmembrane helix</keyword>
<evidence type="ECO:0000256" key="6">
    <source>
        <dbReference type="SAM" id="MobiDB-lite"/>
    </source>
</evidence>
<dbReference type="AlphaFoldDB" id="A0A1H2WH97"/>
<dbReference type="GO" id="GO:0005886">
    <property type="term" value="C:plasma membrane"/>
    <property type="evidence" value="ECO:0007669"/>
    <property type="project" value="UniProtKB-SubCell"/>
</dbReference>
<feature type="transmembrane region" description="Helical" evidence="7">
    <location>
        <begin position="26"/>
        <end position="49"/>
    </location>
</feature>
<feature type="compositionally biased region" description="Basic and acidic residues" evidence="6">
    <location>
        <begin position="280"/>
        <end position="297"/>
    </location>
</feature>
<feature type="transmembrane region" description="Helical" evidence="7">
    <location>
        <begin position="61"/>
        <end position="77"/>
    </location>
</feature>
<name>A0A1H2WH97_9BACL</name>
<evidence type="ECO:0000256" key="4">
    <source>
        <dbReference type="ARBA" id="ARBA00022989"/>
    </source>
</evidence>
<dbReference type="InterPro" id="IPR019108">
    <property type="entry name" value="Caa3_assmbl_CtaG-rel"/>
</dbReference>
<accession>A0A1H2WH97</accession>
<dbReference type="OrthoDB" id="128422at2"/>
<dbReference type="EMBL" id="FNNQ01000006">
    <property type="protein sequence ID" value="SDW79888.1"/>
    <property type="molecule type" value="Genomic_DNA"/>
</dbReference>
<keyword evidence="9" id="KW-1185">Reference proteome</keyword>
<organism evidence="8 9">
    <name type="scientific">Marininema mesophilum</name>
    <dbReference type="NCBI Taxonomy" id="1048340"/>
    <lineage>
        <taxon>Bacteria</taxon>
        <taxon>Bacillati</taxon>
        <taxon>Bacillota</taxon>
        <taxon>Bacilli</taxon>
        <taxon>Bacillales</taxon>
        <taxon>Thermoactinomycetaceae</taxon>
        <taxon>Marininema</taxon>
    </lineage>
</organism>
<feature type="region of interest" description="Disordered" evidence="6">
    <location>
        <begin position="280"/>
        <end position="304"/>
    </location>
</feature>
<feature type="transmembrane region" description="Helical" evidence="7">
    <location>
        <begin position="202"/>
        <end position="224"/>
    </location>
</feature>
<dbReference type="Proteomes" id="UP000198534">
    <property type="component" value="Unassembled WGS sequence"/>
</dbReference>
<sequence length="304" mass="34540">MKNMDHMDHSQPMQHGGSPFPDFWDIVSPGMLLLTVLLILLYLAIVGPWRNRWGSGEKVTIVKRCVFVSGLLIYYLATGPIGAFSHFLFSAHMTEMSLVYLIVPPLLLIGAPPSLLRRLWNIPRWKRILRILTHPLIALLTFNGLISIYHMPVVFDTIMGSMWLMQLSHIILMICAFMMWWPLVCPLPEEDRLSPLQKMGYIFADGVLLTPACAFLAFSGTLLYESFPGGPMTTAIMPPLEDQALGGIVMKITQELAYGSVLGYTFFGWVRKQRQQDENELATRRQQQREEINKKEGSTVSFNH</sequence>
<keyword evidence="5 7" id="KW-0472">Membrane</keyword>
<feature type="transmembrane region" description="Helical" evidence="7">
    <location>
        <begin position="97"/>
        <end position="116"/>
    </location>
</feature>
<comment type="subcellular location">
    <subcellularLocation>
        <location evidence="1">Cell membrane</location>
        <topology evidence="1">Multi-pass membrane protein</topology>
    </subcellularLocation>
</comment>
<evidence type="ECO:0000313" key="8">
    <source>
        <dbReference type="EMBL" id="SDW79888.1"/>
    </source>
</evidence>
<evidence type="ECO:0000256" key="1">
    <source>
        <dbReference type="ARBA" id="ARBA00004651"/>
    </source>
</evidence>
<evidence type="ECO:0000313" key="9">
    <source>
        <dbReference type="Proteomes" id="UP000198534"/>
    </source>
</evidence>
<evidence type="ECO:0000256" key="2">
    <source>
        <dbReference type="ARBA" id="ARBA00022475"/>
    </source>
</evidence>
<protein>
    <submittedName>
        <fullName evidence="8">Putative membrane protein</fullName>
    </submittedName>
</protein>
<proteinExistence type="predicted"/>
<evidence type="ECO:0000256" key="3">
    <source>
        <dbReference type="ARBA" id="ARBA00022692"/>
    </source>
</evidence>
<evidence type="ECO:0000256" key="5">
    <source>
        <dbReference type="ARBA" id="ARBA00023136"/>
    </source>
</evidence>
<keyword evidence="2" id="KW-1003">Cell membrane</keyword>
<dbReference type="Pfam" id="PF09678">
    <property type="entry name" value="Caa3_CtaG"/>
    <property type="match status" value="1"/>
</dbReference>
<feature type="transmembrane region" description="Helical" evidence="7">
    <location>
        <begin position="128"/>
        <end position="151"/>
    </location>
</feature>
<reference evidence="8 9" key="1">
    <citation type="submission" date="2016-10" db="EMBL/GenBank/DDBJ databases">
        <authorList>
            <person name="de Groot N.N."/>
        </authorList>
    </citation>
    <scope>NUCLEOTIDE SEQUENCE [LARGE SCALE GENOMIC DNA]</scope>
    <source>
        <strain evidence="8 9">DSM 45610</strain>
    </source>
</reference>